<gene>
    <name evidence="1" type="ORF">ACFQMG_08195</name>
</gene>
<dbReference type="SUPFAM" id="SSF53335">
    <property type="entry name" value="S-adenosyl-L-methionine-dependent methyltransferases"/>
    <property type="match status" value="1"/>
</dbReference>
<accession>A0ABW2FX65</accession>
<keyword evidence="2" id="KW-1185">Reference proteome</keyword>
<dbReference type="Proteomes" id="UP001596435">
    <property type="component" value="Unassembled WGS sequence"/>
</dbReference>
<organism evidence="1 2">
    <name type="scientific">Kitasatospora paranensis</name>
    <dbReference type="NCBI Taxonomy" id="258053"/>
    <lineage>
        <taxon>Bacteria</taxon>
        <taxon>Bacillati</taxon>
        <taxon>Actinomycetota</taxon>
        <taxon>Actinomycetes</taxon>
        <taxon>Kitasatosporales</taxon>
        <taxon>Streptomycetaceae</taxon>
        <taxon>Kitasatospora</taxon>
    </lineage>
</organism>
<proteinExistence type="predicted"/>
<dbReference type="InterPro" id="IPR029063">
    <property type="entry name" value="SAM-dependent_MTases_sf"/>
</dbReference>
<dbReference type="Gene3D" id="3.40.50.150">
    <property type="entry name" value="Vaccinia Virus protein VP39"/>
    <property type="match status" value="1"/>
</dbReference>
<dbReference type="Pfam" id="PF11599">
    <property type="entry name" value="AviRa"/>
    <property type="match status" value="1"/>
</dbReference>
<dbReference type="InterPro" id="IPR024268">
    <property type="entry name" value="AviRa"/>
</dbReference>
<dbReference type="RefSeq" id="WP_345706520.1">
    <property type="nucleotide sequence ID" value="NZ_BAABKV010000001.1"/>
</dbReference>
<evidence type="ECO:0000313" key="1">
    <source>
        <dbReference type="EMBL" id="MFC7179543.1"/>
    </source>
</evidence>
<keyword evidence="1" id="KW-0808">Transferase</keyword>
<dbReference type="GO" id="GO:0008168">
    <property type="term" value="F:methyltransferase activity"/>
    <property type="evidence" value="ECO:0007669"/>
    <property type="project" value="UniProtKB-KW"/>
</dbReference>
<sequence length="245" mass="26114">MSYRHVTDRADYADFAGGAVLRSAPGFPAFPVRLGSEIFQRAMALRGSDRPAVLWDPCCGSGYLLTVLGLLHRRSIGAVLATDAAEPALDLARRNLALLDPRALRERAAELDARAEEFGKPSYREAAESARRLGRTLAEDGGPLPATARRANAFDRAELTAAVAGIAPDVVLTDVPYGEQTDWLGADDDAGVPEMLTAVASALPDRAVLAVTVRGRRVPLGGIRARESFKIGTRAVALLTADQLR</sequence>
<dbReference type="GO" id="GO:0032259">
    <property type="term" value="P:methylation"/>
    <property type="evidence" value="ECO:0007669"/>
    <property type="project" value="UniProtKB-KW"/>
</dbReference>
<name>A0ABW2FX65_9ACTN</name>
<keyword evidence="1" id="KW-0489">Methyltransferase</keyword>
<dbReference type="Gene3D" id="1.10.287.540">
    <property type="entry name" value="Helix hairpin bin"/>
    <property type="match status" value="1"/>
</dbReference>
<dbReference type="EMBL" id="JBHTAJ010000012">
    <property type="protein sequence ID" value="MFC7179543.1"/>
    <property type="molecule type" value="Genomic_DNA"/>
</dbReference>
<protein>
    <submittedName>
        <fullName evidence="1">rRNA methyltransferase</fullName>
    </submittedName>
</protein>
<evidence type="ECO:0000313" key="2">
    <source>
        <dbReference type="Proteomes" id="UP001596435"/>
    </source>
</evidence>
<reference evidence="2" key="1">
    <citation type="journal article" date="2019" name="Int. J. Syst. Evol. Microbiol.">
        <title>The Global Catalogue of Microorganisms (GCM) 10K type strain sequencing project: providing services to taxonomists for standard genome sequencing and annotation.</title>
        <authorList>
            <consortium name="The Broad Institute Genomics Platform"/>
            <consortium name="The Broad Institute Genome Sequencing Center for Infectious Disease"/>
            <person name="Wu L."/>
            <person name="Ma J."/>
        </authorList>
    </citation>
    <scope>NUCLEOTIDE SEQUENCE [LARGE SCALE GENOMIC DNA]</scope>
    <source>
        <strain evidence="2">CGMCC 1.12859</strain>
    </source>
</reference>
<comment type="caution">
    <text evidence="1">The sequence shown here is derived from an EMBL/GenBank/DDBJ whole genome shotgun (WGS) entry which is preliminary data.</text>
</comment>